<reference evidence="3" key="1">
    <citation type="submission" date="2017-09" db="EMBL/GenBank/DDBJ databases">
        <title>Depth-based differentiation of microbial function through sediment-hosted aquifers and enrichment of novel symbionts in the deep terrestrial subsurface.</title>
        <authorList>
            <person name="Probst A.J."/>
            <person name="Ladd B."/>
            <person name="Jarett J.K."/>
            <person name="Geller-Mcgrath D.E."/>
            <person name="Sieber C.M.K."/>
            <person name="Emerson J.B."/>
            <person name="Anantharaman K."/>
            <person name="Thomas B.C."/>
            <person name="Malmstrom R."/>
            <person name="Stieglmeier M."/>
            <person name="Klingl A."/>
            <person name="Woyke T."/>
            <person name="Ryan C.M."/>
            <person name="Banfield J.F."/>
        </authorList>
    </citation>
    <scope>NUCLEOTIDE SEQUENCE [LARGE SCALE GENOMIC DNA]</scope>
</reference>
<protein>
    <recommendedName>
        <fullName evidence="1">HEPN domain-containing protein</fullName>
    </recommendedName>
</protein>
<dbReference type="SUPFAM" id="SSF81593">
    <property type="entry name" value="Nucleotidyltransferase substrate binding subunit/domain"/>
    <property type="match status" value="1"/>
</dbReference>
<evidence type="ECO:0000313" key="2">
    <source>
        <dbReference type="EMBL" id="PIV25389.1"/>
    </source>
</evidence>
<evidence type="ECO:0000313" key="3">
    <source>
        <dbReference type="Proteomes" id="UP000229966"/>
    </source>
</evidence>
<evidence type="ECO:0000259" key="1">
    <source>
        <dbReference type="PROSITE" id="PS50910"/>
    </source>
</evidence>
<dbReference type="SMART" id="SM00748">
    <property type="entry name" value="HEPN"/>
    <property type="match status" value="1"/>
</dbReference>
<dbReference type="Proteomes" id="UP000229966">
    <property type="component" value="Unassembled WGS sequence"/>
</dbReference>
<accession>A0A2M7CIE4</accession>
<proteinExistence type="predicted"/>
<feature type="domain" description="HEPN" evidence="1">
    <location>
        <begin position="11"/>
        <end position="120"/>
    </location>
</feature>
<dbReference type="Pfam" id="PF05168">
    <property type="entry name" value="HEPN"/>
    <property type="match status" value="1"/>
</dbReference>
<gene>
    <name evidence="2" type="ORF">COS38_01805</name>
</gene>
<dbReference type="EMBL" id="PEUM01000052">
    <property type="protein sequence ID" value="PIV25389.1"/>
    <property type="molecule type" value="Genomic_DNA"/>
</dbReference>
<dbReference type="Gene3D" id="1.20.120.330">
    <property type="entry name" value="Nucleotidyltransferases domain 2"/>
    <property type="match status" value="1"/>
</dbReference>
<dbReference type="InterPro" id="IPR007842">
    <property type="entry name" value="HEPN_dom"/>
</dbReference>
<dbReference type="AlphaFoldDB" id="A0A2M7CIE4"/>
<comment type="caution">
    <text evidence="2">The sequence shown here is derived from an EMBL/GenBank/DDBJ whole genome shotgun (WGS) entry which is preliminary data.</text>
</comment>
<dbReference type="PROSITE" id="PS50910">
    <property type="entry name" value="HEPN"/>
    <property type="match status" value="1"/>
</dbReference>
<sequence length="128" mass="15385">MNLQDKVQFWENGAKEDFEFAEKLLKDKNYLWSLFIIQLSLEKALKARVLEKTKKESPKIHDLVRLSLIAGLHTTKEQKREMEIVTGFNIEARYTDYKQGLKQKATFNYAKRYFNKSKEYLKWFLKKN</sequence>
<name>A0A2M7CIE4_9BACT</name>
<organism evidence="2 3">
    <name type="scientific">Candidatus Berkelbacteria bacterium CG03_land_8_20_14_0_80_40_36</name>
    <dbReference type="NCBI Taxonomy" id="1974509"/>
    <lineage>
        <taxon>Bacteria</taxon>
        <taxon>Candidatus Berkelbacteria</taxon>
    </lineage>
</organism>